<feature type="region of interest" description="Disordered" evidence="1">
    <location>
        <begin position="39"/>
        <end position="71"/>
    </location>
</feature>
<dbReference type="EMBL" id="FQZQ01000008">
    <property type="protein sequence ID" value="SHJ40633.1"/>
    <property type="molecule type" value="Genomic_DNA"/>
</dbReference>
<gene>
    <name evidence="2" type="ORF">SAMN05444000_10878</name>
</gene>
<protein>
    <submittedName>
        <fullName evidence="2">Uncharacterized protein</fullName>
    </submittedName>
</protein>
<evidence type="ECO:0000313" key="2">
    <source>
        <dbReference type="EMBL" id="SHJ40633.1"/>
    </source>
</evidence>
<sequence>MRYGRIIDVLWGKWRARKRSRGVISFLRTCMYRWAPDNQARARTEPAPSELLKATGMQPDHEKGRTRQGST</sequence>
<dbReference type="AlphaFoldDB" id="A0A1M6J1L8"/>
<proteinExistence type="predicted"/>
<name>A0A1M6J1L8_9RHOB</name>
<organism evidence="2 3">
    <name type="scientific">Shimia gijangensis</name>
    <dbReference type="NCBI Taxonomy" id="1470563"/>
    <lineage>
        <taxon>Bacteria</taxon>
        <taxon>Pseudomonadati</taxon>
        <taxon>Pseudomonadota</taxon>
        <taxon>Alphaproteobacteria</taxon>
        <taxon>Rhodobacterales</taxon>
        <taxon>Roseobacteraceae</taxon>
    </lineage>
</organism>
<dbReference type="Proteomes" id="UP000183982">
    <property type="component" value="Unassembled WGS sequence"/>
</dbReference>
<evidence type="ECO:0000313" key="3">
    <source>
        <dbReference type="Proteomes" id="UP000183982"/>
    </source>
</evidence>
<evidence type="ECO:0000256" key="1">
    <source>
        <dbReference type="SAM" id="MobiDB-lite"/>
    </source>
</evidence>
<keyword evidence="3" id="KW-1185">Reference proteome</keyword>
<accession>A0A1M6J1L8</accession>
<reference evidence="3" key="1">
    <citation type="submission" date="2016-11" db="EMBL/GenBank/DDBJ databases">
        <authorList>
            <person name="Varghese N."/>
            <person name="Submissions S."/>
        </authorList>
    </citation>
    <scope>NUCLEOTIDE SEQUENCE [LARGE SCALE GENOMIC DNA]</scope>
    <source>
        <strain evidence="3">DSM 100564</strain>
    </source>
</reference>